<evidence type="ECO:0000259" key="2">
    <source>
        <dbReference type="PROSITE" id="PS50085"/>
    </source>
</evidence>
<dbReference type="InterPro" id="IPR035974">
    <property type="entry name" value="Rap/Ran-GAP_sf"/>
</dbReference>
<dbReference type="GO" id="GO:0005096">
    <property type="term" value="F:GTPase activator activity"/>
    <property type="evidence" value="ECO:0007669"/>
    <property type="project" value="UniProtKB-KW"/>
</dbReference>
<dbReference type="OrthoDB" id="2499658at2759"/>
<dbReference type="Gene3D" id="3.40.50.11210">
    <property type="entry name" value="Rap/Ran-GAP"/>
    <property type="match status" value="1"/>
</dbReference>
<dbReference type="PROSITE" id="PS50085">
    <property type="entry name" value="RAPGAP"/>
    <property type="match status" value="1"/>
</dbReference>
<dbReference type="SUPFAM" id="SSF111347">
    <property type="entry name" value="Rap/Ran-GAP"/>
    <property type="match status" value="1"/>
</dbReference>
<evidence type="ECO:0000256" key="1">
    <source>
        <dbReference type="ARBA" id="ARBA00022468"/>
    </source>
</evidence>
<dbReference type="InterPro" id="IPR050989">
    <property type="entry name" value="Rap1_Ran_GAP"/>
</dbReference>
<evidence type="ECO:0000313" key="3">
    <source>
        <dbReference type="EMBL" id="KAG9392017.1"/>
    </source>
</evidence>
<keyword evidence="1" id="KW-0343">GTPase activation</keyword>
<sequence length="402" mass="45033">MSASIELKHGWKRDITPVDAVIPDIQAQVLVDDIPEAVSRAYQLNFADDHKNYITYLEDFEDDIANPLVASISLGVAPTDVPADSSSESDEEIAPMYQYNVLLRDANSTELFHALEDAVMVPWWRKLFCLGASRSSILRAAVGSDFWNDIDLSSTSWHSLPHTQPVIDQLVHFESIQIDKQRHHTVGVLLQLPGQTTEEEMFSNQEITPEFGRFLGALGDTVDLLGWGDYAGGLNTAKGYTGDQSVFIDHRGHKVMYHVANMLPYSKSNPQQIERKRFIGNDHVVVIFQDGRGEMPFATNTIRTNMTMAYVVVRRAPEDEDTDPEDPLYTMDVATMKYVPQSRPVLGEGNRFRLSDSKAVELIRTKLVNLSNGVWRDGVLAGKLQKMKAVNLAKADNIHEDS</sequence>
<dbReference type="PANTHER" id="PTHR15711">
    <property type="entry name" value="RAP GTPASE-ACTIVATING PROTEIN"/>
    <property type="match status" value="1"/>
</dbReference>
<comment type="caution">
    <text evidence="3">The sequence shown here is derived from an EMBL/GenBank/DDBJ whole genome shotgun (WGS) entry which is preliminary data.</text>
</comment>
<feature type="domain" description="Rap-GAP" evidence="2">
    <location>
        <begin position="172"/>
        <end position="402"/>
    </location>
</feature>
<accession>A0A8J6E2K6</accession>
<reference evidence="3" key="1">
    <citation type="submission" date="2021-05" db="EMBL/GenBank/DDBJ databases">
        <title>A free-living protist that lacks canonical eukaryotic 1 DNA replication and segregation systems.</title>
        <authorList>
            <person name="Salas-Leiva D.E."/>
            <person name="Tromer E.C."/>
            <person name="Curtis B.A."/>
            <person name="Jerlstrom-Hultqvist J."/>
            <person name="Kolisko M."/>
            <person name="Yi Z."/>
            <person name="Salas-Leiva J.S."/>
            <person name="Gallot-Lavallee L."/>
            <person name="Kops G.J.P.L."/>
            <person name="Archibald J.M."/>
            <person name="Simpson A.G.B."/>
            <person name="Roger A.J."/>
        </authorList>
    </citation>
    <scope>NUCLEOTIDE SEQUENCE</scope>
    <source>
        <strain evidence="3">BICM</strain>
    </source>
</reference>
<evidence type="ECO:0000313" key="4">
    <source>
        <dbReference type="Proteomes" id="UP000717585"/>
    </source>
</evidence>
<protein>
    <submittedName>
        <fullName evidence="3">Rap/ran-GAP</fullName>
    </submittedName>
</protein>
<organism evidence="3 4">
    <name type="scientific">Carpediemonas membranifera</name>
    <dbReference type="NCBI Taxonomy" id="201153"/>
    <lineage>
        <taxon>Eukaryota</taxon>
        <taxon>Metamonada</taxon>
        <taxon>Carpediemonas-like organisms</taxon>
        <taxon>Carpediemonas</taxon>
    </lineage>
</organism>
<dbReference type="Pfam" id="PF02145">
    <property type="entry name" value="Rap_GAP"/>
    <property type="match status" value="1"/>
</dbReference>
<gene>
    <name evidence="3" type="ORF">J8273_6608</name>
</gene>
<dbReference type="InterPro" id="IPR000331">
    <property type="entry name" value="Rap/Ran_GAP_dom"/>
</dbReference>
<dbReference type="GO" id="GO:0051056">
    <property type="term" value="P:regulation of small GTPase mediated signal transduction"/>
    <property type="evidence" value="ECO:0007669"/>
    <property type="project" value="InterPro"/>
</dbReference>
<proteinExistence type="predicted"/>
<dbReference type="Proteomes" id="UP000717585">
    <property type="component" value="Unassembled WGS sequence"/>
</dbReference>
<name>A0A8J6E2K6_9EUKA</name>
<dbReference type="EMBL" id="JAHDYR010000040">
    <property type="protein sequence ID" value="KAG9392017.1"/>
    <property type="molecule type" value="Genomic_DNA"/>
</dbReference>
<keyword evidence="4" id="KW-1185">Reference proteome</keyword>
<dbReference type="AlphaFoldDB" id="A0A8J6E2K6"/>